<dbReference type="PANTHER" id="PTHR19134">
    <property type="entry name" value="RECEPTOR-TYPE TYROSINE-PROTEIN PHOSPHATASE"/>
    <property type="match status" value="1"/>
</dbReference>
<dbReference type="CDD" id="cd00047">
    <property type="entry name" value="PTPc"/>
    <property type="match status" value="1"/>
</dbReference>
<dbReference type="Gene3D" id="3.90.190.10">
    <property type="entry name" value="Protein tyrosine phosphatase superfamily"/>
    <property type="match status" value="1"/>
</dbReference>
<dbReference type="InterPro" id="IPR050348">
    <property type="entry name" value="Protein-Tyr_Phosphatase"/>
</dbReference>
<dbReference type="InterPro" id="IPR029021">
    <property type="entry name" value="Prot-tyrosine_phosphatase-like"/>
</dbReference>
<dbReference type="SMART" id="SM00404">
    <property type="entry name" value="PTPc_motif"/>
    <property type="match status" value="1"/>
</dbReference>
<name>A0AAW1UTS1_9CUCU</name>
<dbReference type="GO" id="GO:0004725">
    <property type="term" value="F:protein tyrosine phosphatase activity"/>
    <property type="evidence" value="ECO:0007669"/>
    <property type="project" value="InterPro"/>
</dbReference>
<dbReference type="Proteomes" id="UP001431783">
    <property type="component" value="Unassembled WGS sequence"/>
</dbReference>
<dbReference type="InterPro" id="IPR003595">
    <property type="entry name" value="Tyr_Pase_cat"/>
</dbReference>
<feature type="domain" description="Tyrosine specific protein phosphatases" evidence="2">
    <location>
        <begin position="101"/>
        <end position="174"/>
    </location>
</feature>
<gene>
    <name evidence="3" type="ORF">WA026_004863</name>
</gene>
<dbReference type="EMBL" id="JARQZJ010000092">
    <property type="protein sequence ID" value="KAK9883923.1"/>
    <property type="molecule type" value="Genomic_DNA"/>
</dbReference>
<proteinExistence type="predicted"/>
<dbReference type="PROSITE" id="PS50056">
    <property type="entry name" value="TYR_PHOSPHATASE_2"/>
    <property type="match status" value="1"/>
</dbReference>
<dbReference type="GO" id="GO:0009653">
    <property type="term" value="P:anatomical structure morphogenesis"/>
    <property type="evidence" value="ECO:0007669"/>
    <property type="project" value="UniProtKB-ARBA"/>
</dbReference>
<dbReference type="PANTHER" id="PTHR19134:SF531">
    <property type="entry name" value="TYROSINE-PROTEIN PHOSPHATASE LAR"/>
    <property type="match status" value="1"/>
</dbReference>
<protein>
    <submittedName>
        <fullName evidence="3">Uncharacterized protein</fullName>
    </submittedName>
</protein>
<evidence type="ECO:0000259" key="1">
    <source>
        <dbReference type="PROSITE" id="PS50055"/>
    </source>
</evidence>
<organism evidence="3 4">
    <name type="scientific">Henosepilachna vigintioctopunctata</name>
    <dbReference type="NCBI Taxonomy" id="420089"/>
    <lineage>
        <taxon>Eukaryota</taxon>
        <taxon>Metazoa</taxon>
        <taxon>Ecdysozoa</taxon>
        <taxon>Arthropoda</taxon>
        <taxon>Hexapoda</taxon>
        <taxon>Insecta</taxon>
        <taxon>Pterygota</taxon>
        <taxon>Neoptera</taxon>
        <taxon>Endopterygota</taxon>
        <taxon>Coleoptera</taxon>
        <taxon>Polyphaga</taxon>
        <taxon>Cucujiformia</taxon>
        <taxon>Coccinelloidea</taxon>
        <taxon>Coccinellidae</taxon>
        <taxon>Epilachninae</taxon>
        <taxon>Epilachnini</taxon>
        <taxon>Henosepilachna</taxon>
    </lineage>
</organism>
<evidence type="ECO:0000313" key="3">
    <source>
        <dbReference type="EMBL" id="KAK9883923.1"/>
    </source>
</evidence>
<feature type="domain" description="Tyrosine-protein phosphatase" evidence="1">
    <location>
        <begin position="1"/>
        <end position="183"/>
    </location>
</feature>
<evidence type="ECO:0000259" key="2">
    <source>
        <dbReference type="PROSITE" id="PS50056"/>
    </source>
</evidence>
<dbReference type="Pfam" id="PF00102">
    <property type="entry name" value="Y_phosphatase"/>
    <property type="match status" value="1"/>
</dbReference>
<dbReference type="SUPFAM" id="SSF52799">
    <property type="entry name" value="(Phosphotyrosine protein) phosphatases II"/>
    <property type="match status" value="1"/>
</dbReference>
<dbReference type="AlphaFoldDB" id="A0AAW1UTS1"/>
<comment type="caution">
    <text evidence="3">The sequence shown here is derived from an EMBL/GenBank/DDBJ whole genome shotgun (WGS) entry which is preliminary data.</text>
</comment>
<dbReference type="InterPro" id="IPR000387">
    <property type="entry name" value="Tyr_Pase_dom"/>
</dbReference>
<sequence length="196" mass="22759">MPNTMADFWRLVVERHTSVIVSLNETNIMDKTCCQFYPTSDNPELRPTDFILIKFQKKVAVNHYDIHSVRMLVTTYEEPFDVDIISFKKWPIGFNLPSSCEEFLSFLAEADAISRRSKTILVSCYDGKTACGVYVSLCFVIEKIKLEQECDVCSAVRNVRHNRKQFVSEESQFIFLYEAALRYINGFQPYANFQSQ</sequence>
<reference evidence="3 4" key="1">
    <citation type="submission" date="2023-03" db="EMBL/GenBank/DDBJ databases">
        <title>Genome insight into feeding habits of ladybird beetles.</title>
        <authorList>
            <person name="Li H.-S."/>
            <person name="Huang Y.-H."/>
            <person name="Pang H."/>
        </authorList>
    </citation>
    <scope>NUCLEOTIDE SEQUENCE [LARGE SCALE GENOMIC DNA]</scope>
    <source>
        <strain evidence="3">SYSU_2023b</strain>
        <tissue evidence="3">Whole body</tissue>
    </source>
</reference>
<accession>A0AAW1UTS1</accession>
<dbReference type="GO" id="GO:0048666">
    <property type="term" value="P:neuron development"/>
    <property type="evidence" value="ECO:0007669"/>
    <property type="project" value="UniProtKB-ARBA"/>
</dbReference>
<dbReference type="PROSITE" id="PS50055">
    <property type="entry name" value="TYR_PHOSPHATASE_PTP"/>
    <property type="match status" value="1"/>
</dbReference>
<evidence type="ECO:0000313" key="4">
    <source>
        <dbReference type="Proteomes" id="UP001431783"/>
    </source>
</evidence>
<dbReference type="SMART" id="SM00194">
    <property type="entry name" value="PTPc"/>
    <property type="match status" value="1"/>
</dbReference>
<dbReference type="InterPro" id="IPR000242">
    <property type="entry name" value="PTP_cat"/>
</dbReference>
<keyword evidence="4" id="KW-1185">Reference proteome</keyword>